<dbReference type="PANTHER" id="PTHR43716:SF2">
    <property type="entry name" value="BLL6224 PROTEIN"/>
    <property type="match status" value="1"/>
</dbReference>
<dbReference type="Pfam" id="PF01565">
    <property type="entry name" value="FAD_binding_4"/>
    <property type="match status" value="1"/>
</dbReference>
<sequence length="484" mass="52150">MSLNSHNDRFIHDLTLIVGAAHVRTGESAQAFHTDERNRYHQAPLAVVLPSSIEEVAQLVRLCSAQQPPIAVIPQGGNTGVVGGCAVLTERTSILLNLSRLNRIIAIDPTNRTLTAQAGVTLEMVQQAASAHGLIFPLTLASQSSATIGGNLATNAGGTQVLCYGTMRDLCLGLEVVLPSGDIWQNLNTLRKNNTGYDLKHLFIGAEGTLGLITAAVLKLFPAPKETQVALISATDVTGIVNSFDALQRQFDSQLTAFEYITPAALKLVCAQFGWDLPFPDENSHIALVEISSATSHAQLETVLHTQLSLLIEHATLTNALLAQNLNQAAHFWRLRENISAAQKRVGQNVKHDISVPISSISAFVDSTYSALEQAHPGIESIVFGHIGDGNLHFNVSRGHAFSDAEALMAHESNINAIVYKQVAHFNGSISAEHGIGLLKRDLMINIKSPVELMLMQQIKQTLDPLNIMNPNKVIPNTIISLEG</sequence>
<proteinExistence type="inferred from homology"/>
<evidence type="ECO:0000256" key="4">
    <source>
        <dbReference type="ARBA" id="ARBA00022827"/>
    </source>
</evidence>
<dbReference type="InterPro" id="IPR006094">
    <property type="entry name" value="Oxid_FAD_bind_N"/>
</dbReference>
<comment type="cofactor">
    <cofactor evidence="1">
        <name>FAD</name>
        <dbReference type="ChEBI" id="CHEBI:57692"/>
    </cofactor>
</comment>
<dbReference type="InterPro" id="IPR051264">
    <property type="entry name" value="FAD-oxidored/transferase_4"/>
</dbReference>
<dbReference type="Gene3D" id="3.30.43.10">
    <property type="entry name" value="Uridine Diphospho-n-acetylenolpyruvylglucosamine Reductase, domain 2"/>
    <property type="match status" value="1"/>
</dbReference>
<dbReference type="KEGG" id="hyf:DTO96_101353"/>
<dbReference type="Proteomes" id="UP000252182">
    <property type="component" value="Chromosome"/>
</dbReference>
<dbReference type="InterPro" id="IPR036318">
    <property type="entry name" value="FAD-bd_PCMH-like_sf"/>
</dbReference>
<name>A0A345DB84_9BURK</name>
<dbReference type="InterPro" id="IPR016171">
    <property type="entry name" value="Vanillyl_alc_oxidase_C-sub2"/>
</dbReference>
<evidence type="ECO:0000313" key="7">
    <source>
        <dbReference type="Proteomes" id="UP000252182"/>
    </source>
</evidence>
<dbReference type="Gene3D" id="3.30.70.2740">
    <property type="match status" value="1"/>
</dbReference>
<dbReference type="FunFam" id="1.10.45.10:FF:000001">
    <property type="entry name" value="D-lactate dehydrogenase mitochondrial"/>
    <property type="match status" value="1"/>
</dbReference>
<dbReference type="RefSeq" id="WP_114562798.1">
    <property type="nucleotide sequence ID" value="NZ_CP031124.1"/>
</dbReference>
<comment type="similarity">
    <text evidence="2">Belongs to the FAD-binding oxidoreductase/transferase type 4 family.</text>
</comment>
<dbReference type="InterPro" id="IPR016169">
    <property type="entry name" value="FAD-bd_PCMH_sub2"/>
</dbReference>
<dbReference type="Gene3D" id="1.10.45.10">
    <property type="entry name" value="Vanillyl-alcohol Oxidase, Chain A, domain 4"/>
    <property type="match status" value="1"/>
</dbReference>
<keyword evidence="7" id="KW-1185">Reference proteome</keyword>
<dbReference type="GO" id="GO:0071949">
    <property type="term" value="F:FAD binding"/>
    <property type="evidence" value="ECO:0007669"/>
    <property type="project" value="InterPro"/>
</dbReference>
<dbReference type="Gene3D" id="3.30.465.10">
    <property type="match status" value="1"/>
</dbReference>
<dbReference type="Gene3D" id="3.30.70.2190">
    <property type="match status" value="1"/>
</dbReference>
<dbReference type="InterPro" id="IPR016167">
    <property type="entry name" value="FAD-bd_PCMH_sub1"/>
</dbReference>
<dbReference type="AlphaFoldDB" id="A0A345DB84"/>
<keyword evidence="4" id="KW-0274">FAD</keyword>
<dbReference type="GO" id="GO:0016491">
    <property type="term" value="F:oxidoreductase activity"/>
    <property type="evidence" value="ECO:0007669"/>
    <property type="project" value="UniProtKB-KW"/>
</dbReference>
<accession>A0A345DB84</accession>
<dbReference type="SUPFAM" id="SSF56176">
    <property type="entry name" value="FAD-binding/transporter-associated domain-like"/>
    <property type="match status" value="1"/>
</dbReference>
<feature type="domain" description="FAD-binding PCMH-type" evidence="5">
    <location>
        <begin position="40"/>
        <end position="223"/>
    </location>
</feature>
<dbReference type="GO" id="GO:0022904">
    <property type="term" value="P:respiratory electron transport chain"/>
    <property type="evidence" value="ECO:0007669"/>
    <property type="project" value="TreeGrafter"/>
</dbReference>
<evidence type="ECO:0000256" key="1">
    <source>
        <dbReference type="ARBA" id="ARBA00001974"/>
    </source>
</evidence>
<dbReference type="InterPro" id="IPR016164">
    <property type="entry name" value="FAD-linked_Oxase-like_C"/>
</dbReference>
<organism evidence="6 7">
    <name type="scientific">Ephemeroptericola cinctiostellae</name>
    <dbReference type="NCBI Taxonomy" id="2268024"/>
    <lineage>
        <taxon>Bacteria</taxon>
        <taxon>Pseudomonadati</taxon>
        <taxon>Pseudomonadota</taxon>
        <taxon>Betaproteobacteria</taxon>
        <taxon>Burkholderiales</taxon>
        <taxon>Burkholderiaceae</taxon>
        <taxon>Ephemeroptericola</taxon>
    </lineage>
</organism>
<evidence type="ECO:0000259" key="5">
    <source>
        <dbReference type="PROSITE" id="PS51387"/>
    </source>
</evidence>
<evidence type="ECO:0000256" key="2">
    <source>
        <dbReference type="ARBA" id="ARBA00008000"/>
    </source>
</evidence>
<dbReference type="PROSITE" id="PS51387">
    <property type="entry name" value="FAD_PCMH"/>
    <property type="match status" value="1"/>
</dbReference>
<dbReference type="Pfam" id="PF02913">
    <property type="entry name" value="FAD-oxidase_C"/>
    <property type="match status" value="1"/>
</dbReference>
<evidence type="ECO:0000256" key="3">
    <source>
        <dbReference type="ARBA" id="ARBA00022630"/>
    </source>
</evidence>
<reference evidence="7" key="1">
    <citation type="submission" date="2018-07" db="EMBL/GenBank/DDBJ databases">
        <authorList>
            <person name="Kim H."/>
        </authorList>
    </citation>
    <scope>NUCLEOTIDE SEQUENCE [LARGE SCALE GENOMIC DNA]</scope>
    <source>
        <strain evidence="7">F02</strain>
    </source>
</reference>
<dbReference type="OrthoDB" id="8522822at2"/>
<dbReference type="SUPFAM" id="SSF55103">
    <property type="entry name" value="FAD-linked oxidases, C-terminal domain"/>
    <property type="match status" value="1"/>
</dbReference>
<keyword evidence="6" id="KW-0560">Oxidoreductase</keyword>
<dbReference type="InterPro" id="IPR016166">
    <property type="entry name" value="FAD-bd_PCMH"/>
</dbReference>
<dbReference type="InterPro" id="IPR004113">
    <property type="entry name" value="FAD-bd_oxidored_4_C"/>
</dbReference>
<dbReference type="PANTHER" id="PTHR43716">
    <property type="entry name" value="D-2-HYDROXYGLUTARATE DEHYDROGENASE, MITOCHONDRIAL"/>
    <property type="match status" value="1"/>
</dbReference>
<protein>
    <submittedName>
        <fullName evidence="6">Putative FAD-linked oxidoreductase</fullName>
        <ecNumber evidence="6">1.-.-.-</ecNumber>
    </submittedName>
</protein>
<keyword evidence="3" id="KW-0285">Flavoprotein</keyword>
<evidence type="ECO:0000313" key="6">
    <source>
        <dbReference type="EMBL" id="AXF85622.1"/>
    </source>
</evidence>
<dbReference type="EMBL" id="CP031124">
    <property type="protein sequence ID" value="AXF85622.1"/>
    <property type="molecule type" value="Genomic_DNA"/>
</dbReference>
<gene>
    <name evidence="6" type="ORF">DTO96_101353</name>
</gene>
<dbReference type="EC" id="1.-.-.-" evidence="6"/>